<dbReference type="Pfam" id="PF09992">
    <property type="entry name" value="NAGPA"/>
    <property type="match status" value="1"/>
</dbReference>
<reference evidence="3 4" key="1">
    <citation type="submission" date="2021-06" db="EMBL/GenBank/DDBJ databases">
        <authorList>
            <person name="Sun Q."/>
            <person name="Li D."/>
        </authorList>
    </citation>
    <scope>NUCLEOTIDE SEQUENCE [LARGE SCALE GENOMIC DNA]</scope>
    <source>
        <strain evidence="3 4">MSJd-7</strain>
    </source>
</reference>
<keyword evidence="3" id="KW-0326">Glycosidase</keyword>
<gene>
    <name evidence="3" type="ORF">KQI75_05460</name>
</gene>
<dbReference type="RefSeq" id="WP_216469717.1">
    <property type="nucleotide sequence ID" value="NZ_JAHLQI010000002.1"/>
</dbReference>
<dbReference type="PANTHER" id="PTHR40446">
    <property type="entry name" value="N-ACETYLGLUCOSAMINE-1-PHOSPHODIESTER ALPHA-N-ACETYLGLUCOSAMINIDASE"/>
    <property type="match status" value="1"/>
</dbReference>
<sequence length="434" mass="47946">MGVKNYAGQSGWKVVEEERVKNPKQAKRRARRATKRRRRKKRGLAQLVTRWFVAAVLLAAVYCVLVFSNIPFIEKWRTIYIETAMGTMNHQWLATRFLPQTVIDDVMKGRMAIELQQEEYNSAWGAEETAFPSHADAVGSWKTVKKHFSEQYPEIDQASLKKYLEKHKNKKLLDKDGCLLIDRAAYDEEKTGIKTIYGDDVCAIDTHNGIVIVSLDGDGYAGRMAIVKNSEQVRLATAPNLGSAGSYLDRICERNDAVLGINASGFSDPEGTGNGGEAFGMILSKENLYRKSLDTTMKVIGLNKKNHLEISNTLPDGARDAMQFSPALVVNGEQLISGSSGWGLQPRSVIGQTKDGEMLLAIVDGRQPGYSVGITLGDLADILYQYGAYQACNLDGGSSAVMYYRGRIITHSSAANSERGRHIPDGWIVTEPNS</sequence>
<keyword evidence="1" id="KW-1133">Transmembrane helix</keyword>
<keyword evidence="3" id="KW-0378">Hydrolase</keyword>
<protein>
    <submittedName>
        <fullName evidence="3">Phosphodiester glycosidase family protein</fullName>
    </submittedName>
</protein>
<evidence type="ECO:0000259" key="2">
    <source>
        <dbReference type="Pfam" id="PF09992"/>
    </source>
</evidence>
<feature type="domain" description="Phosphodiester glycosidase" evidence="2">
    <location>
        <begin position="256"/>
        <end position="430"/>
    </location>
</feature>
<dbReference type="PANTHER" id="PTHR40446:SF2">
    <property type="entry name" value="N-ACETYLGLUCOSAMINE-1-PHOSPHODIESTER ALPHA-N-ACETYLGLUCOSAMINIDASE"/>
    <property type="match status" value="1"/>
</dbReference>
<keyword evidence="4" id="KW-1185">Reference proteome</keyword>
<dbReference type="GO" id="GO:0016798">
    <property type="term" value="F:hydrolase activity, acting on glycosyl bonds"/>
    <property type="evidence" value="ECO:0007669"/>
    <property type="project" value="UniProtKB-KW"/>
</dbReference>
<accession>A0ABS6ERF4</accession>
<proteinExistence type="predicted"/>
<dbReference type="EMBL" id="JAHLQI010000002">
    <property type="protein sequence ID" value="MBU5490070.1"/>
    <property type="molecule type" value="Genomic_DNA"/>
</dbReference>
<organism evidence="3 4">
    <name type="scientific">Butyricicoccus intestinisimiae</name>
    <dbReference type="NCBI Taxonomy" id="2841509"/>
    <lineage>
        <taxon>Bacteria</taxon>
        <taxon>Bacillati</taxon>
        <taxon>Bacillota</taxon>
        <taxon>Clostridia</taxon>
        <taxon>Eubacteriales</taxon>
        <taxon>Butyricicoccaceae</taxon>
        <taxon>Butyricicoccus</taxon>
    </lineage>
</organism>
<dbReference type="InterPro" id="IPR018711">
    <property type="entry name" value="NAGPA"/>
</dbReference>
<keyword evidence="1" id="KW-0472">Membrane</keyword>
<evidence type="ECO:0000313" key="4">
    <source>
        <dbReference type="Proteomes" id="UP000783588"/>
    </source>
</evidence>
<keyword evidence="1" id="KW-0812">Transmembrane</keyword>
<evidence type="ECO:0000256" key="1">
    <source>
        <dbReference type="SAM" id="Phobius"/>
    </source>
</evidence>
<dbReference type="Proteomes" id="UP000783588">
    <property type="component" value="Unassembled WGS sequence"/>
</dbReference>
<evidence type="ECO:0000313" key="3">
    <source>
        <dbReference type="EMBL" id="MBU5490070.1"/>
    </source>
</evidence>
<comment type="caution">
    <text evidence="3">The sequence shown here is derived from an EMBL/GenBank/DDBJ whole genome shotgun (WGS) entry which is preliminary data.</text>
</comment>
<feature type="transmembrane region" description="Helical" evidence="1">
    <location>
        <begin position="47"/>
        <end position="67"/>
    </location>
</feature>
<name>A0ABS6ERF4_9FIRM</name>